<dbReference type="Proteomes" id="UP001499852">
    <property type="component" value="Unassembled WGS sequence"/>
</dbReference>
<feature type="chain" id="PRO_5045314658" evidence="1">
    <location>
        <begin position="25"/>
        <end position="280"/>
    </location>
</feature>
<dbReference type="RefSeq" id="WP_345738409.1">
    <property type="nucleotide sequence ID" value="NZ_BAABIA010000010.1"/>
</dbReference>
<evidence type="ECO:0000313" key="2">
    <source>
        <dbReference type="EMBL" id="GAA5147540.1"/>
    </source>
</evidence>
<organism evidence="2 3">
    <name type="scientific">Prosthecobacter algae</name>
    <dbReference type="NCBI Taxonomy" id="1144682"/>
    <lineage>
        <taxon>Bacteria</taxon>
        <taxon>Pseudomonadati</taxon>
        <taxon>Verrucomicrobiota</taxon>
        <taxon>Verrucomicrobiia</taxon>
        <taxon>Verrucomicrobiales</taxon>
        <taxon>Verrucomicrobiaceae</taxon>
        <taxon>Prosthecobacter</taxon>
    </lineage>
</organism>
<protein>
    <submittedName>
        <fullName evidence="2">Uncharacterized protein</fullName>
    </submittedName>
</protein>
<dbReference type="EMBL" id="BAABIA010000010">
    <property type="protein sequence ID" value="GAA5147540.1"/>
    <property type="molecule type" value="Genomic_DNA"/>
</dbReference>
<keyword evidence="1" id="KW-0732">Signal</keyword>
<keyword evidence="3" id="KW-1185">Reference proteome</keyword>
<accession>A0ABP9PJ89</accession>
<gene>
    <name evidence="2" type="ORF">GCM10023213_42340</name>
</gene>
<proteinExistence type="predicted"/>
<feature type="signal peptide" evidence="1">
    <location>
        <begin position="1"/>
        <end position="24"/>
    </location>
</feature>
<name>A0ABP9PJ89_9BACT</name>
<reference evidence="3" key="1">
    <citation type="journal article" date="2019" name="Int. J. Syst. Evol. Microbiol.">
        <title>The Global Catalogue of Microorganisms (GCM) 10K type strain sequencing project: providing services to taxonomists for standard genome sequencing and annotation.</title>
        <authorList>
            <consortium name="The Broad Institute Genomics Platform"/>
            <consortium name="The Broad Institute Genome Sequencing Center for Infectious Disease"/>
            <person name="Wu L."/>
            <person name="Ma J."/>
        </authorList>
    </citation>
    <scope>NUCLEOTIDE SEQUENCE [LARGE SCALE GENOMIC DNA]</scope>
    <source>
        <strain evidence="3">JCM 18053</strain>
    </source>
</reference>
<evidence type="ECO:0000313" key="3">
    <source>
        <dbReference type="Proteomes" id="UP001499852"/>
    </source>
</evidence>
<comment type="caution">
    <text evidence="2">The sequence shown here is derived from an EMBL/GenBank/DDBJ whole genome shotgun (WGS) entry which is preliminary data.</text>
</comment>
<evidence type="ECO:0000256" key="1">
    <source>
        <dbReference type="SAM" id="SignalP"/>
    </source>
</evidence>
<sequence length="280" mass="28817">MNKPQFLKAFCLAILPIASQGFSADPVPASASTFSLALTVSSTANATVAKNASGVPIKGAALVDSTTYTSTKNGATITTTEQVTKIVASKYTVKEFLTDLTGEENPLITDIKGWSIQKIQATTNIEGDLNITAPSYFLVKKGAAPISLGNRISSNSTVKKSGLNQKVVTSSTTTTGEEPVTTVTPVSTSYSEALKFAGGLTLVVKGKTFGLAGIYTGSQKLAFTKAKDEVILSGAGKFTSLAGSTNEQAILEGSAALTAGIATDVSTYPGFVVVEDVPNP</sequence>